<evidence type="ECO:0000256" key="8">
    <source>
        <dbReference type="ARBA" id="ARBA00033408"/>
    </source>
</evidence>
<feature type="domain" description="RecF/RecN/SMC N-terminal" evidence="10">
    <location>
        <begin position="2"/>
        <end position="517"/>
    </location>
</feature>
<dbReference type="GO" id="GO:0006310">
    <property type="term" value="P:DNA recombination"/>
    <property type="evidence" value="ECO:0007669"/>
    <property type="project" value="InterPro"/>
</dbReference>
<dbReference type="PANTHER" id="PTHR11059:SF0">
    <property type="entry name" value="DNA REPAIR PROTEIN RECN"/>
    <property type="match status" value="1"/>
</dbReference>
<evidence type="ECO:0000256" key="9">
    <source>
        <dbReference type="PIRNR" id="PIRNR003128"/>
    </source>
</evidence>
<organism evidence="11 12">
    <name type="scientific">Cryobacterium melibiosiphilum</name>
    <dbReference type="NCBI Taxonomy" id="995039"/>
    <lineage>
        <taxon>Bacteria</taxon>
        <taxon>Bacillati</taxon>
        <taxon>Actinomycetota</taxon>
        <taxon>Actinomycetes</taxon>
        <taxon>Micrococcales</taxon>
        <taxon>Microbacteriaceae</taxon>
        <taxon>Cryobacterium</taxon>
    </lineage>
</organism>
<dbReference type="AlphaFoldDB" id="A0A3A5MMK4"/>
<comment type="similarity">
    <text evidence="2 9">Belongs to the RecN family.</text>
</comment>
<evidence type="ECO:0000256" key="1">
    <source>
        <dbReference type="ARBA" id="ARBA00003618"/>
    </source>
</evidence>
<evidence type="ECO:0000256" key="6">
    <source>
        <dbReference type="ARBA" id="ARBA00022840"/>
    </source>
</evidence>
<protein>
    <recommendedName>
        <fullName evidence="3 9">DNA repair protein RecN</fullName>
    </recommendedName>
    <alternativeName>
        <fullName evidence="8 9">Recombination protein N</fullName>
    </alternativeName>
</protein>
<dbReference type="Proteomes" id="UP000272015">
    <property type="component" value="Unassembled WGS sequence"/>
</dbReference>
<keyword evidence="12" id="KW-1185">Reference proteome</keyword>
<dbReference type="GO" id="GO:0005524">
    <property type="term" value="F:ATP binding"/>
    <property type="evidence" value="ECO:0007669"/>
    <property type="project" value="UniProtKB-KW"/>
</dbReference>
<comment type="caution">
    <text evidence="11">The sequence shown here is derived from an EMBL/GenBank/DDBJ whole genome shotgun (WGS) entry which is preliminary data.</text>
</comment>
<dbReference type="NCBIfam" id="TIGR00634">
    <property type="entry name" value="recN"/>
    <property type="match status" value="1"/>
</dbReference>
<evidence type="ECO:0000256" key="7">
    <source>
        <dbReference type="ARBA" id="ARBA00023204"/>
    </source>
</evidence>
<dbReference type="InterPro" id="IPR003395">
    <property type="entry name" value="RecF/RecN/SMC_N"/>
</dbReference>
<sequence length="600" mass="62387">MIEELSIRDLGVIAEATLPLGPGFTAVTGETGAGKTMVVTALGLLLGARADAGTVRQGQSQSWVEGRWVIEPNGLVADRVRDAGGDLDGPELILGRSVSAEGRSRAVVGGRGAPASVLGDLGSALVVVHGQSDQVRLRTAIAQRDALDRFAGPKLATALGKFSHAFHRWQANQLEYDRLVAERDLRAREADELRAAIAEIEAVAPQPGEEAELTGRAERLGNLEELRVGAESARQLISAEDNPDDVPDVVALLESARRTLDRIAEHDAELAPLAEGLANTGFLVADIAAQLSSYLAGLDADGARELEIVQERRADLTALARKYVGGIDEALEFLDTGSARLLELDGDSERIDELRSEADADHALVDQLATALTALRTAAAKKLGAAVTAELAALAMPDASLVVTLDTKPEFTANGRDLVTILLQPHAGASPRPLGRGASGGELSRVMLAIEVVINATDPVPTFVFDEVDAGIGGAAAIEIGRRLARLAETAQVIVVTHLAQVAAFATNHLSVVKDSDGSVTASSVRQLQGDARAAEMARLLSGLPDSKSGLEHARELLALAGTGTSPAASASPTASVSAASAEAGATIESRGGKYERGLF</sequence>
<evidence type="ECO:0000313" key="12">
    <source>
        <dbReference type="Proteomes" id="UP000272015"/>
    </source>
</evidence>
<keyword evidence="6" id="KW-0067">ATP-binding</keyword>
<dbReference type="PIRSF" id="PIRSF003128">
    <property type="entry name" value="RecN"/>
    <property type="match status" value="1"/>
</dbReference>
<dbReference type="GO" id="GO:0043590">
    <property type="term" value="C:bacterial nucleoid"/>
    <property type="evidence" value="ECO:0007669"/>
    <property type="project" value="TreeGrafter"/>
</dbReference>
<evidence type="ECO:0000256" key="2">
    <source>
        <dbReference type="ARBA" id="ARBA00009441"/>
    </source>
</evidence>
<dbReference type="CDD" id="cd03241">
    <property type="entry name" value="ABC_RecN"/>
    <property type="match status" value="1"/>
</dbReference>
<evidence type="ECO:0000256" key="3">
    <source>
        <dbReference type="ARBA" id="ARBA00021315"/>
    </source>
</evidence>
<accession>A0A3A5MMK4</accession>
<dbReference type="InterPro" id="IPR004604">
    <property type="entry name" value="DNA_recomb/repair_RecN"/>
</dbReference>
<keyword evidence="4" id="KW-0547">Nucleotide-binding</keyword>
<comment type="function">
    <text evidence="1 9">May be involved in recombinational repair of damaged DNA.</text>
</comment>
<dbReference type="Pfam" id="PF02463">
    <property type="entry name" value="SMC_N"/>
    <property type="match status" value="1"/>
</dbReference>
<evidence type="ECO:0000256" key="5">
    <source>
        <dbReference type="ARBA" id="ARBA00022763"/>
    </source>
</evidence>
<dbReference type="PANTHER" id="PTHR11059">
    <property type="entry name" value="DNA REPAIR PROTEIN RECN"/>
    <property type="match status" value="1"/>
</dbReference>
<dbReference type="OrthoDB" id="9806954at2"/>
<dbReference type="Gene3D" id="3.40.50.300">
    <property type="entry name" value="P-loop containing nucleotide triphosphate hydrolases"/>
    <property type="match status" value="2"/>
</dbReference>
<keyword evidence="7 9" id="KW-0234">DNA repair</keyword>
<dbReference type="GO" id="GO:0009432">
    <property type="term" value="P:SOS response"/>
    <property type="evidence" value="ECO:0007669"/>
    <property type="project" value="TreeGrafter"/>
</dbReference>
<dbReference type="SUPFAM" id="SSF52540">
    <property type="entry name" value="P-loop containing nucleoside triphosphate hydrolases"/>
    <property type="match status" value="1"/>
</dbReference>
<evidence type="ECO:0000256" key="4">
    <source>
        <dbReference type="ARBA" id="ARBA00022741"/>
    </source>
</evidence>
<evidence type="ECO:0000313" key="11">
    <source>
        <dbReference type="EMBL" id="RJT91330.1"/>
    </source>
</evidence>
<dbReference type="EMBL" id="QZVS01000048">
    <property type="protein sequence ID" value="RJT91330.1"/>
    <property type="molecule type" value="Genomic_DNA"/>
</dbReference>
<reference evidence="11 12" key="1">
    <citation type="submission" date="2018-09" db="EMBL/GenBank/DDBJ databases">
        <title>Novel species of Cryobacterium.</title>
        <authorList>
            <person name="Liu Q."/>
            <person name="Xin Y.-H."/>
        </authorList>
    </citation>
    <scope>NUCLEOTIDE SEQUENCE [LARGE SCALE GENOMIC DNA]</scope>
    <source>
        <strain evidence="11 12">Hh39</strain>
    </source>
</reference>
<name>A0A3A5MMK4_9MICO</name>
<dbReference type="RefSeq" id="WP_119970929.1">
    <property type="nucleotide sequence ID" value="NZ_JBHSQA010000033.1"/>
</dbReference>
<evidence type="ECO:0000259" key="10">
    <source>
        <dbReference type="Pfam" id="PF02463"/>
    </source>
</evidence>
<dbReference type="InterPro" id="IPR027417">
    <property type="entry name" value="P-loop_NTPase"/>
</dbReference>
<proteinExistence type="inferred from homology"/>
<gene>
    <name evidence="11" type="primary">recN</name>
    <name evidence="11" type="ORF">D6T64_01925</name>
</gene>
<keyword evidence="5 9" id="KW-0227">DNA damage</keyword>
<dbReference type="GO" id="GO:0006281">
    <property type="term" value="P:DNA repair"/>
    <property type="evidence" value="ECO:0007669"/>
    <property type="project" value="UniProtKB-KW"/>
</dbReference>